<feature type="region of interest" description="Disordered" evidence="1">
    <location>
        <begin position="473"/>
        <end position="492"/>
    </location>
</feature>
<dbReference type="HOGENOM" id="CLU_479819_0_0_1"/>
<feature type="region of interest" description="Disordered" evidence="1">
    <location>
        <begin position="406"/>
        <end position="433"/>
    </location>
</feature>
<accession>A0A0D1YUH8</accession>
<dbReference type="Proteomes" id="UP000053328">
    <property type="component" value="Unassembled WGS sequence"/>
</dbReference>
<gene>
    <name evidence="2" type="ORF">PV08_03200</name>
</gene>
<name>A0A0D1YUH8_9EURO</name>
<dbReference type="GeneID" id="27330283"/>
<protein>
    <submittedName>
        <fullName evidence="2">Uncharacterized protein</fullName>
    </submittedName>
</protein>
<feature type="region of interest" description="Disordered" evidence="1">
    <location>
        <begin position="253"/>
        <end position="279"/>
    </location>
</feature>
<dbReference type="AlphaFoldDB" id="A0A0D1YUH8"/>
<proteinExistence type="predicted"/>
<feature type="compositionally biased region" description="Polar residues" evidence="1">
    <location>
        <begin position="341"/>
        <end position="377"/>
    </location>
</feature>
<feature type="compositionally biased region" description="Polar residues" evidence="1">
    <location>
        <begin position="1"/>
        <end position="14"/>
    </location>
</feature>
<evidence type="ECO:0000256" key="1">
    <source>
        <dbReference type="SAM" id="MobiDB-lite"/>
    </source>
</evidence>
<evidence type="ECO:0000313" key="3">
    <source>
        <dbReference type="Proteomes" id="UP000053328"/>
    </source>
</evidence>
<sequence length="575" mass="63608">MQNPKPQVTVSFSVPNHPLRSLPTNIHNGARFPKRTIAASPLSKEIPQLSPESQRPSLRARNSVTSRASSVPSTPLDDIPRPLWERTFIRTATTPEATSPELSIEEITSTKLSLDDEEFLTSLPDSENYKQAKLGISCARKCTVDIGEDRPGRWKKMRRTLRKIPNDLFAWKSRPSTPVKRELCVDHPATTESLLPEPELLTESCVPPPAKSTDVQEPDKEIVEPLVLDYDGMPKGSVSRSEELSQVSRRIREELKDSSRMQTSSKSTDPPPHFRGPFLNQRTHKLSSKARVAATHLYGQRGLPPDFPPRRRRLTDKPTTSARGEGAHRYSVSIHRPRRPSLSNATIGQNSAASIGRTSRPSSRPGTNAESNKSISGRTAVPRPMVYMDGAISSSTILWDHGFVRQRPSTSSTTRPAPNSASRPTTRAGAEPCAVRSPAPEIEMGGRDIPEWAKVPTFVPRTVRAPRRTANQVGLSGDTAPLKPAREESDMDGFQPELNLSDTAISDVSFASLHVQTSNQSSLERQAVLRNKENEFEVPQRTSAKSRERISQLLATTWKEGNNKIRRMALQGPAV</sequence>
<dbReference type="RefSeq" id="XP_016239127.1">
    <property type="nucleotide sequence ID" value="XM_016377557.1"/>
</dbReference>
<dbReference type="EMBL" id="KN847493">
    <property type="protein sequence ID" value="KIW18911.1"/>
    <property type="molecule type" value="Genomic_DNA"/>
</dbReference>
<feature type="region of interest" description="Disordered" evidence="1">
    <location>
        <begin position="296"/>
        <end position="381"/>
    </location>
</feature>
<feature type="compositionally biased region" description="Polar residues" evidence="1">
    <location>
        <begin position="50"/>
        <end position="73"/>
    </location>
</feature>
<keyword evidence="3" id="KW-1185">Reference proteome</keyword>
<evidence type="ECO:0000313" key="2">
    <source>
        <dbReference type="EMBL" id="KIW18911.1"/>
    </source>
</evidence>
<organism evidence="2 3">
    <name type="scientific">Exophiala spinifera</name>
    <dbReference type="NCBI Taxonomy" id="91928"/>
    <lineage>
        <taxon>Eukaryota</taxon>
        <taxon>Fungi</taxon>
        <taxon>Dikarya</taxon>
        <taxon>Ascomycota</taxon>
        <taxon>Pezizomycotina</taxon>
        <taxon>Eurotiomycetes</taxon>
        <taxon>Chaetothyriomycetidae</taxon>
        <taxon>Chaetothyriales</taxon>
        <taxon>Herpotrichiellaceae</taxon>
        <taxon>Exophiala</taxon>
    </lineage>
</organism>
<reference evidence="2 3" key="1">
    <citation type="submission" date="2015-01" db="EMBL/GenBank/DDBJ databases">
        <title>The Genome Sequence of Exophiala spinifera CBS89968.</title>
        <authorList>
            <consortium name="The Broad Institute Genomics Platform"/>
            <person name="Cuomo C."/>
            <person name="de Hoog S."/>
            <person name="Gorbushina A."/>
            <person name="Stielow B."/>
            <person name="Teixiera M."/>
            <person name="Abouelleil A."/>
            <person name="Chapman S.B."/>
            <person name="Priest M."/>
            <person name="Young S.K."/>
            <person name="Wortman J."/>
            <person name="Nusbaum C."/>
            <person name="Birren B."/>
        </authorList>
    </citation>
    <scope>NUCLEOTIDE SEQUENCE [LARGE SCALE GENOMIC DNA]</scope>
    <source>
        <strain evidence="2 3">CBS 89968</strain>
    </source>
</reference>
<feature type="region of interest" description="Disordered" evidence="1">
    <location>
        <begin position="1"/>
        <end position="77"/>
    </location>
</feature>
<dbReference type="OrthoDB" id="4143981at2759"/>
<dbReference type="VEuPathDB" id="FungiDB:PV08_03200"/>
<feature type="compositionally biased region" description="Polar residues" evidence="1">
    <location>
        <begin position="407"/>
        <end position="425"/>
    </location>
</feature>